<dbReference type="GO" id="GO:0120147">
    <property type="term" value="F:formylglycine-generating oxidase activity"/>
    <property type="evidence" value="ECO:0007669"/>
    <property type="project" value="TreeGrafter"/>
</dbReference>
<dbReference type="AlphaFoldDB" id="A0AAP2DAQ3"/>
<dbReference type="InterPro" id="IPR016187">
    <property type="entry name" value="CTDL_fold"/>
</dbReference>
<sequence length="338" mass="38070">MMKWTLLLFFLPACAFFFACQSPGKDDQPEGMVWIPGGQFTMGSNDQKSYEHERPAHLISVDGFWMDITEVTNLQYKKFVEATGYVTVAERVPDWEVLKLQLPAGTPKPDDSLLAPGSLVFTPPNEPVLTLNDWSKWWRWKTGANWRSPEGPGSTLEGRWDHPVVHIAYEDAVAYCKWVGKRLPTEAEWEFAARGGKQELVHLSDADLSMDGKFTANYFQGSFPNHDLSQDGFKGTSPVATFPANGYGLYDMIGNVWEWTGDLYHIGYYQRLSRNGVSRNPKGPEISYDPIEPEVKKYVTKGGSFLCASDYCSNYRISARQGTAFDTGLSHIGFRCVK</sequence>
<name>A0AAP2DAQ3_9BACT</name>
<evidence type="ECO:0000259" key="2">
    <source>
        <dbReference type="Pfam" id="PF03781"/>
    </source>
</evidence>
<proteinExistence type="predicted"/>
<feature type="signal peptide" evidence="1">
    <location>
        <begin position="1"/>
        <end position="19"/>
    </location>
</feature>
<dbReference type="RefSeq" id="WP_254091739.1">
    <property type="nucleotide sequence ID" value="NZ_JAHESC010000027.1"/>
</dbReference>
<evidence type="ECO:0000313" key="3">
    <source>
        <dbReference type="EMBL" id="MBT1688513.1"/>
    </source>
</evidence>
<comment type="caution">
    <text evidence="3">The sequence shown here is derived from an EMBL/GenBank/DDBJ whole genome shotgun (WGS) entry which is preliminary data.</text>
</comment>
<keyword evidence="4" id="KW-1185">Reference proteome</keyword>
<dbReference type="InterPro" id="IPR005532">
    <property type="entry name" value="SUMF_dom"/>
</dbReference>
<dbReference type="PANTHER" id="PTHR23150:SF19">
    <property type="entry name" value="FORMYLGLYCINE-GENERATING ENZYME"/>
    <property type="match status" value="1"/>
</dbReference>
<accession>A0AAP2DAQ3</accession>
<dbReference type="Proteomes" id="UP001319180">
    <property type="component" value="Unassembled WGS sequence"/>
</dbReference>
<keyword evidence="1" id="KW-0732">Signal</keyword>
<dbReference type="Gene3D" id="3.90.1580.10">
    <property type="entry name" value="paralog of FGE (formylglycine-generating enzyme)"/>
    <property type="match status" value="1"/>
</dbReference>
<organism evidence="3 4">
    <name type="scientific">Dawidia soli</name>
    <dbReference type="NCBI Taxonomy" id="2782352"/>
    <lineage>
        <taxon>Bacteria</taxon>
        <taxon>Pseudomonadati</taxon>
        <taxon>Bacteroidota</taxon>
        <taxon>Cytophagia</taxon>
        <taxon>Cytophagales</taxon>
        <taxon>Chryseotaleaceae</taxon>
        <taxon>Dawidia</taxon>
    </lineage>
</organism>
<evidence type="ECO:0000313" key="4">
    <source>
        <dbReference type="Proteomes" id="UP001319180"/>
    </source>
</evidence>
<dbReference type="SUPFAM" id="SSF56436">
    <property type="entry name" value="C-type lectin-like"/>
    <property type="match status" value="1"/>
</dbReference>
<protein>
    <submittedName>
        <fullName evidence="3">Formylglycine-generating enzyme family protein</fullName>
    </submittedName>
</protein>
<dbReference type="EMBL" id="JAHESC010000027">
    <property type="protein sequence ID" value="MBT1688513.1"/>
    <property type="molecule type" value="Genomic_DNA"/>
</dbReference>
<dbReference type="Pfam" id="PF03781">
    <property type="entry name" value="FGE-sulfatase"/>
    <property type="match status" value="1"/>
</dbReference>
<feature type="domain" description="Sulfatase-modifying factor enzyme-like" evidence="2">
    <location>
        <begin position="30"/>
        <end position="338"/>
    </location>
</feature>
<dbReference type="InterPro" id="IPR042095">
    <property type="entry name" value="SUMF_sf"/>
</dbReference>
<feature type="chain" id="PRO_5043036188" evidence="1">
    <location>
        <begin position="20"/>
        <end position="338"/>
    </location>
</feature>
<dbReference type="PROSITE" id="PS51257">
    <property type="entry name" value="PROKAR_LIPOPROTEIN"/>
    <property type="match status" value="1"/>
</dbReference>
<reference evidence="3 4" key="1">
    <citation type="submission" date="2021-05" db="EMBL/GenBank/DDBJ databases">
        <title>A Polyphasic approach of four new species of the genus Ohtaekwangia: Ohtaekwangia histidinii sp. nov., Ohtaekwangia cretensis sp. nov., Ohtaekwangia indiensis sp. nov., Ohtaekwangia reichenbachii sp. nov. from diverse environment.</title>
        <authorList>
            <person name="Octaviana S."/>
        </authorList>
    </citation>
    <scope>NUCLEOTIDE SEQUENCE [LARGE SCALE GENOMIC DNA]</scope>
    <source>
        <strain evidence="3 4">PWU37</strain>
    </source>
</reference>
<dbReference type="InterPro" id="IPR051043">
    <property type="entry name" value="Sulfatase_Mod_Factor_Kinase"/>
</dbReference>
<evidence type="ECO:0000256" key="1">
    <source>
        <dbReference type="SAM" id="SignalP"/>
    </source>
</evidence>
<dbReference type="PANTHER" id="PTHR23150">
    <property type="entry name" value="SULFATASE MODIFYING FACTOR 1, 2"/>
    <property type="match status" value="1"/>
</dbReference>
<gene>
    <name evidence="3" type="ORF">KK078_18220</name>
</gene>